<comment type="caution">
    <text evidence="2">The sequence shown here is derived from an EMBL/GenBank/DDBJ whole genome shotgun (WGS) entry which is preliminary data.</text>
</comment>
<proteinExistence type="predicted"/>
<dbReference type="Proteomes" id="UP000719766">
    <property type="component" value="Unassembled WGS sequence"/>
</dbReference>
<name>A0A9P7DJQ8_9AGAM</name>
<feature type="transmembrane region" description="Helical" evidence="1">
    <location>
        <begin position="21"/>
        <end position="38"/>
    </location>
</feature>
<evidence type="ECO:0000313" key="3">
    <source>
        <dbReference type="Proteomes" id="UP000719766"/>
    </source>
</evidence>
<reference evidence="2" key="1">
    <citation type="journal article" date="2020" name="New Phytol.">
        <title>Comparative genomics reveals dynamic genome evolution in host specialist ectomycorrhizal fungi.</title>
        <authorList>
            <person name="Lofgren L.A."/>
            <person name="Nguyen N.H."/>
            <person name="Vilgalys R."/>
            <person name="Ruytinx J."/>
            <person name="Liao H.L."/>
            <person name="Branco S."/>
            <person name="Kuo A."/>
            <person name="LaButti K."/>
            <person name="Lipzen A."/>
            <person name="Andreopoulos W."/>
            <person name="Pangilinan J."/>
            <person name="Riley R."/>
            <person name="Hundley H."/>
            <person name="Na H."/>
            <person name="Barry K."/>
            <person name="Grigoriev I.V."/>
            <person name="Stajich J.E."/>
            <person name="Kennedy P.G."/>
        </authorList>
    </citation>
    <scope>NUCLEOTIDE SEQUENCE</scope>
    <source>
        <strain evidence="2">S12</strain>
    </source>
</reference>
<dbReference type="RefSeq" id="XP_041161712.1">
    <property type="nucleotide sequence ID" value="XM_041310377.1"/>
</dbReference>
<protein>
    <submittedName>
        <fullName evidence="2">Uncharacterized protein</fullName>
    </submittedName>
</protein>
<feature type="transmembrane region" description="Helical" evidence="1">
    <location>
        <begin position="78"/>
        <end position="97"/>
    </location>
</feature>
<keyword evidence="3" id="KW-1185">Reference proteome</keyword>
<keyword evidence="1" id="KW-0812">Transmembrane</keyword>
<dbReference type="GeneID" id="64604141"/>
<evidence type="ECO:0000313" key="2">
    <source>
        <dbReference type="EMBL" id="KAG1796059.1"/>
    </source>
</evidence>
<dbReference type="AlphaFoldDB" id="A0A9P7DJQ8"/>
<organism evidence="2 3">
    <name type="scientific">Suillus plorans</name>
    <dbReference type="NCBI Taxonomy" id="116603"/>
    <lineage>
        <taxon>Eukaryota</taxon>
        <taxon>Fungi</taxon>
        <taxon>Dikarya</taxon>
        <taxon>Basidiomycota</taxon>
        <taxon>Agaricomycotina</taxon>
        <taxon>Agaricomycetes</taxon>
        <taxon>Agaricomycetidae</taxon>
        <taxon>Boletales</taxon>
        <taxon>Suillineae</taxon>
        <taxon>Suillaceae</taxon>
        <taxon>Suillus</taxon>
    </lineage>
</organism>
<gene>
    <name evidence="2" type="ORF">HD556DRAFT_361235</name>
</gene>
<sequence>MQEVIKSWQRMGICYLRKMRCYRLLLSTSIVFHLRIWFTTSPDLSWGKAMKAVNWICPLVLCWRPGPIGSLLGFNGPWFYHLGLVLVSYIYAHACTLRNFRSLFNNWCFQTSLNTFCSFDDLARD</sequence>
<keyword evidence="1" id="KW-0472">Membrane</keyword>
<accession>A0A9P7DJQ8</accession>
<evidence type="ECO:0000256" key="1">
    <source>
        <dbReference type="SAM" id="Phobius"/>
    </source>
</evidence>
<dbReference type="EMBL" id="JABBWE010000020">
    <property type="protein sequence ID" value="KAG1796059.1"/>
    <property type="molecule type" value="Genomic_DNA"/>
</dbReference>
<keyword evidence="1" id="KW-1133">Transmembrane helix</keyword>